<dbReference type="Proteomes" id="UP000365807">
    <property type="component" value="Unassembled WGS sequence"/>
</dbReference>
<evidence type="ECO:0000313" key="1">
    <source>
        <dbReference type="EMBL" id="EAK4359070.1"/>
    </source>
</evidence>
<dbReference type="GO" id="GO:0004519">
    <property type="term" value="F:endonuclease activity"/>
    <property type="evidence" value="ECO:0007669"/>
    <property type="project" value="UniProtKB-KW"/>
</dbReference>
<gene>
    <name evidence="1" type="ORF">C6T04_09185</name>
</gene>
<keyword evidence="1" id="KW-0378">Hydrolase</keyword>
<comment type="caution">
    <text evidence="1">The sequence shown here is derived from an EMBL/GenBank/DDBJ whole genome shotgun (WGS) entry which is preliminary data.</text>
</comment>
<protein>
    <submittedName>
        <fullName evidence="1">LlaJI family restriction endonuclease</fullName>
    </submittedName>
</protein>
<accession>A0A691X4P0</accession>
<keyword evidence="1" id="KW-0540">Nuclease</keyword>
<organism evidence="1 2">
    <name type="scientific">Campylobacter coli</name>
    <dbReference type="NCBI Taxonomy" id="195"/>
    <lineage>
        <taxon>Bacteria</taxon>
        <taxon>Pseudomonadati</taxon>
        <taxon>Campylobacterota</taxon>
        <taxon>Epsilonproteobacteria</taxon>
        <taxon>Campylobacterales</taxon>
        <taxon>Campylobacteraceae</taxon>
        <taxon>Campylobacter</taxon>
    </lineage>
</organism>
<keyword evidence="1" id="KW-0255">Endonuclease</keyword>
<evidence type="ECO:0000313" key="2">
    <source>
        <dbReference type="Proteomes" id="UP000365807"/>
    </source>
</evidence>
<proteinExistence type="predicted"/>
<dbReference type="EMBL" id="AACGFG010000022">
    <property type="protein sequence ID" value="EAK4359070.1"/>
    <property type="molecule type" value="Genomic_DNA"/>
</dbReference>
<feature type="non-terminal residue" evidence="1">
    <location>
        <position position="28"/>
    </location>
</feature>
<dbReference type="AlphaFoldDB" id="A0A691X4P0"/>
<sequence>MFNLREHCFTDNELGDNFVGIRSKNNNL</sequence>
<reference evidence="1 2" key="1">
    <citation type="submission" date="2018-06" db="EMBL/GenBank/DDBJ databases">
        <authorList>
            <consortium name="NARMS: The National Antimicrobial Resistance Monitoring System"/>
        </authorList>
    </citation>
    <scope>NUCLEOTIDE SEQUENCE [LARGE SCALE GENOMIC DNA]</scope>
    <source>
        <strain evidence="1 2">FSIS11807978</strain>
    </source>
</reference>
<name>A0A691X4P0_CAMCO</name>